<dbReference type="Gene3D" id="2.40.10.10">
    <property type="entry name" value="Trypsin-like serine proteases"/>
    <property type="match status" value="1"/>
</dbReference>
<dbReference type="SMART" id="SM00020">
    <property type="entry name" value="Tryp_SPc"/>
    <property type="match status" value="1"/>
</dbReference>
<name>A0ABM5JG21_DRORH</name>
<sequence length="271" mass="29688">MFHSLVLLQFVALPWLVIGEHRIIGGNTESIKVVPWYGSLIANSKLKCGGVLVKNNYFLTAAKCVDGFDVSDLQLRLGTSSCESGGSKVGVCKVKVHPQYSSWRFDNNLALLRTCEPLVATDEIKPIESSDKIPEDNSQANVTGCGARRGSVFDIDKGRAFGGFFDPLTDMFLNLPKQLHSAEVQILNQNQCSSDWKKIGLRFSFLLKGISELTLCTQTSGKGASVYDMGDPLVVDNKLVGILSKPGCSARPDVYANLNQHKTWLDDNTKE</sequence>
<evidence type="ECO:0000259" key="9">
    <source>
        <dbReference type="PROSITE" id="PS50240"/>
    </source>
</evidence>
<evidence type="ECO:0000256" key="4">
    <source>
        <dbReference type="ARBA" id="ARBA00022801"/>
    </source>
</evidence>
<protein>
    <recommendedName>
        <fullName evidence="9">Peptidase S1 domain-containing protein</fullName>
    </recommendedName>
</protein>
<feature type="chain" id="PRO_5047164439" description="Peptidase S1 domain-containing protein" evidence="8">
    <location>
        <begin position="20"/>
        <end position="271"/>
    </location>
</feature>
<dbReference type="InterPro" id="IPR043504">
    <property type="entry name" value="Peptidase_S1_PA_chymotrypsin"/>
</dbReference>
<evidence type="ECO:0000256" key="3">
    <source>
        <dbReference type="ARBA" id="ARBA00022729"/>
    </source>
</evidence>
<dbReference type="PANTHER" id="PTHR24276">
    <property type="entry name" value="POLYSERASE-RELATED"/>
    <property type="match status" value="1"/>
</dbReference>
<accession>A0ABM5JG21</accession>
<dbReference type="Proteomes" id="UP001652680">
    <property type="component" value="Unassembled WGS sequence"/>
</dbReference>
<feature type="signal peptide" evidence="8">
    <location>
        <begin position="1"/>
        <end position="19"/>
    </location>
</feature>
<evidence type="ECO:0000256" key="1">
    <source>
        <dbReference type="ARBA" id="ARBA00007664"/>
    </source>
</evidence>
<dbReference type="Pfam" id="PF00089">
    <property type="entry name" value="Trypsin"/>
    <property type="match status" value="2"/>
</dbReference>
<keyword evidence="5" id="KW-0720">Serine protease</keyword>
<reference evidence="11" key="1">
    <citation type="journal article" date="2021" name="Elife">
        <title>Highly contiguous assemblies of 101 drosophilid genomes.</title>
        <authorList>
            <person name="Kim B.Y."/>
            <person name="Wang J.R."/>
            <person name="Miller D.E."/>
            <person name="Barmina O."/>
            <person name="Delaney E."/>
            <person name="Thompson A."/>
            <person name="Comeault A.A."/>
            <person name="Peede D."/>
            <person name="D'Agostino E.R."/>
            <person name="Pelaez J."/>
            <person name="Aguilar J.M."/>
            <person name="Haji D."/>
            <person name="Matsunaga T."/>
            <person name="Armstrong E.E."/>
            <person name="Zych M."/>
            <person name="Ogawa Y."/>
            <person name="Stamenkovic-Radak M."/>
            <person name="Jelic M."/>
            <person name="Veselinovic M.S."/>
            <person name="Tanaskovic M."/>
            <person name="Eric P."/>
            <person name="Gao J.J."/>
            <person name="Katoh T.K."/>
            <person name="Toda M.J."/>
            <person name="Watabe H."/>
            <person name="Watada M."/>
            <person name="Davis J.S."/>
            <person name="Moyle L.C."/>
            <person name="Manoli G."/>
            <person name="Bertolini E."/>
            <person name="Kostal V."/>
            <person name="Hawley R.S."/>
            <person name="Takahashi A."/>
            <person name="Jones C.D."/>
            <person name="Price D.K."/>
            <person name="Whiteman N."/>
            <person name="Kopp A."/>
            <person name="Matute D.R."/>
            <person name="Petrov D.A."/>
        </authorList>
    </citation>
    <scope>NUCLEOTIDE SEQUENCE [LARGE SCALE GENOMIC DNA]</scope>
</reference>
<evidence type="ECO:0000256" key="8">
    <source>
        <dbReference type="SAM" id="SignalP"/>
    </source>
</evidence>
<proteinExistence type="inferred from homology"/>
<evidence type="ECO:0000313" key="11">
    <source>
        <dbReference type="Proteomes" id="UP001652680"/>
    </source>
</evidence>
<keyword evidence="2" id="KW-0645">Protease</keyword>
<feature type="domain" description="Peptidase S1" evidence="9">
    <location>
        <begin position="23"/>
        <end position="270"/>
    </location>
</feature>
<dbReference type="InterPro" id="IPR001314">
    <property type="entry name" value="Peptidase_S1A"/>
</dbReference>
<dbReference type="EnsemblMetazoa" id="XM_044461831.1">
    <property type="protein sequence ID" value="XP_044317766.1"/>
    <property type="gene ID" value="LOC108053802"/>
</dbReference>
<dbReference type="InterPro" id="IPR050430">
    <property type="entry name" value="Peptidase_S1"/>
</dbReference>
<dbReference type="InterPro" id="IPR009003">
    <property type="entry name" value="Peptidase_S1_PA"/>
</dbReference>
<keyword evidence="3 8" id="KW-0732">Signal</keyword>
<evidence type="ECO:0000256" key="2">
    <source>
        <dbReference type="ARBA" id="ARBA00022670"/>
    </source>
</evidence>
<reference evidence="10" key="2">
    <citation type="submission" date="2025-05" db="UniProtKB">
        <authorList>
            <consortium name="EnsemblMetazoa"/>
        </authorList>
    </citation>
    <scope>IDENTIFICATION</scope>
</reference>
<dbReference type="PANTHER" id="PTHR24276:SF94">
    <property type="entry name" value="AT20289P-RELATED"/>
    <property type="match status" value="1"/>
</dbReference>
<organism evidence="10 11">
    <name type="scientific">Drosophila rhopaloa</name>
    <name type="common">Fruit fly</name>
    <dbReference type="NCBI Taxonomy" id="1041015"/>
    <lineage>
        <taxon>Eukaryota</taxon>
        <taxon>Metazoa</taxon>
        <taxon>Ecdysozoa</taxon>
        <taxon>Arthropoda</taxon>
        <taxon>Hexapoda</taxon>
        <taxon>Insecta</taxon>
        <taxon>Pterygota</taxon>
        <taxon>Neoptera</taxon>
        <taxon>Endopterygota</taxon>
        <taxon>Diptera</taxon>
        <taxon>Brachycera</taxon>
        <taxon>Muscomorpha</taxon>
        <taxon>Ephydroidea</taxon>
        <taxon>Drosophilidae</taxon>
        <taxon>Drosophila</taxon>
        <taxon>Sophophora</taxon>
    </lineage>
</organism>
<dbReference type="CDD" id="cd00190">
    <property type="entry name" value="Tryp_SPc"/>
    <property type="match status" value="1"/>
</dbReference>
<evidence type="ECO:0000313" key="10">
    <source>
        <dbReference type="EnsemblMetazoa" id="XP_044317766.1"/>
    </source>
</evidence>
<dbReference type="RefSeq" id="XP_044317766.1">
    <property type="nucleotide sequence ID" value="XM_044461831.1"/>
</dbReference>
<dbReference type="GeneID" id="108053802"/>
<evidence type="ECO:0000256" key="6">
    <source>
        <dbReference type="ARBA" id="ARBA00023145"/>
    </source>
</evidence>
<dbReference type="PRINTS" id="PR00722">
    <property type="entry name" value="CHYMOTRYPSIN"/>
</dbReference>
<dbReference type="InterPro" id="IPR001254">
    <property type="entry name" value="Trypsin_dom"/>
</dbReference>
<evidence type="ECO:0000256" key="5">
    <source>
        <dbReference type="ARBA" id="ARBA00022825"/>
    </source>
</evidence>
<keyword evidence="11" id="KW-1185">Reference proteome</keyword>
<keyword evidence="7" id="KW-1015">Disulfide bond</keyword>
<dbReference type="PROSITE" id="PS50240">
    <property type="entry name" value="TRYPSIN_DOM"/>
    <property type="match status" value="1"/>
</dbReference>
<evidence type="ECO:0000256" key="7">
    <source>
        <dbReference type="ARBA" id="ARBA00023157"/>
    </source>
</evidence>
<keyword evidence="6" id="KW-0865">Zymogen</keyword>
<comment type="similarity">
    <text evidence="1">Belongs to the peptidase S1 family.</text>
</comment>
<keyword evidence="4" id="KW-0378">Hydrolase</keyword>
<dbReference type="SUPFAM" id="SSF50494">
    <property type="entry name" value="Trypsin-like serine proteases"/>
    <property type="match status" value="1"/>
</dbReference>